<reference evidence="1 2" key="1">
    <citation type="journal article" date="2011" name="J. Bacteriol.">
        <title>Complete genome sequence of Burkholderia rhizoxinica, an endosymbiont of Rhizopus microsporus.</title>
        <authorList>
            <person name="Lackner G."/>
            <person name="Moebius N."/>
            <person name="Partida-Martinez L."/>
            <person name="Hertweck C."/>
        </authorList>
    </citation>
    <scope>NUCLEOTIDE SEQUENCE [LARGE SCALE GENOMIC DNA]</scope>
    <source>
        <strain evidence="2">DSM 19002 / CIP 109453 / HKI 454</strain>
    </source>
</reference>
<organism evidence="1 2">
    <name type="scientific">Mycetohabitans rhizoxinica (strain DSM 19002 / CIP 109453 / HKI 454)</name>
    <name type="common">Paraburkholderia rhizoxinica</name>
    <dbReference type="NCBI Taxonomy" id="882378"/>
    <lineage>
        <taxon>Bacteria</taxon>
        <taxon>Pseudomonadati</taxon>
        <taxon>Pseudomonadota</taxon>
        <taxon>Betaproteobacteria</taxon>
        <taxon>Burkholderiales</taxon>
        <taxon>Burkholderiaceae</taxon>
        <taxon>Mycetohabitans</taxon>
    </lineage>
</organism>
<evidence type="ECO:0000313" key="1">
    <source>
        <dbReference type="EMBL" id="CBW74869.1"/>
    </source>
</evidence>
<dbReference type="KEGG" id="brh:RBRH_03734"/>
<gene>
    <name evidence="1" type="ordered locus">RBRH_03734</name>
</gene>
<evidence type="ECO:0000313" key="2">
    <source>
        <dbReference type="Proteomes" id="UP000007437"/>
    </source>
</evidence>
<protein>
    <submittedName>
        <fullName evidence="1">Uncharacterized protein</fullName>
    </submittedName>
</protein>
<name>E5AQI7_MYCRK</name>
<dbReference type="EMBL" id="FR687359">
    <property type="protein sequence ID" value="CBW74869.1"/>
    <property type="molecule type" value="Genomic_DNA"/>
</dbReference>
<accession>E5AQI7</accession>
<sequence>MTYGGAGRTGQKWGLASAGPGWRRSWRAVCVAGFCAVRRGHAHDLSDAGERRFAGLAPFGLIV</sequence>
<dbReference type="Proteomes" id="UP000007437">
    <property type="component" value="Chromosome"/>
</dbReference>
<dbReference type="HOGENOM" id="CLU_2877226_0_0_4"/>
<dbReference type="AlphaFoldDB" id="E5AQI7"/>
<dbReference type="STRING" id="882378.RBRH_03734"/>
<proteinExistence type="predicted"/>